<dbReference type="InterPro" id="IPR050695">
    <property type="entry name" value="N-acetylmuramoyl_amidase_3"/>
</dbReference>
<dbReference type="EMBL" id="JAIEZQ010000001">
    <property type="protein sequence ID" value="MBY9074166.1"/>
    <property type="molecule type" value="Genomic_DNA"/>
</dbReference>
<feature type="domain" description="MurNAc-LAA" evidence="3">
    <location>
        <begin position="263"/>
        <end position="379"/>
    </location>
</feature>
<dbReference type="Gene3D" id="1.10.101.10">
    <property type="entry name" value="PGBD-like superfamily/PGBD"/>
    <property type="match status" value="2"/>
</dbReference>
<feature type="region of interest" description="Disordered" evidence="2">
    <location>
        <begin position="239"/>
        <end position="259"/>
    </location>
</feature>
<dbReference type="Gene3D" id="3.40.630.40">
    <property type="entry name" value="Zn-dependent exopeptidases"/>
    <property type="match status" value="1"/>
</dbReference>
<dbReference type="Pfam" id="PF01520">
    <property type="entry name" value="Amidase_3"/>
    <property type="match status" value="1"/>
</dbReference>
<dbReference type="SUPFAM" id="SSF47090">
    <property type="entry name" value="PGBD-like"/>
    <property type="match status" value="2"/>
</dbReference>
<proteinExistence type="predicted"/>
<evidence type="ECO:0000313" key="4">
    <source>
        <dbReference type="EMBL" id="MBY9074166.1"/>
    </source>
</evidence>
<keyword evidence="5" id="KW-1185">Reference proteome</keyword>
<dbReference type="CDD" id="cd02696">
    <property type="entry name" value="MurNAc-LAA"/>
    <property type="match status" value="1"/>
</dbReference>
<sequence length="409" mass="43938">MADVRTAPSFRLGDAGDAVVDIRARLGALALLDAPHDYDGAREFDADVDRAVRSFQQQRGLTVDGIVGPSTYRVLDEARWKLGDRLLTHAAGNLMSGDDVVTLQQRLLDLGFKVGRVDGMYGHQTEQGVRDFQRNIGIPPDGTCGPATLKALSRLAPRVKGGQPNALRAAERIRRAGPQLTGKIVVIDPAEVRVADPALASRAAAVTHDLAKRIEGRLVATGVQAFLTHRADHAILAGAHAGQGGPSEQGDPLADGHSEAERAEFANRTDADLCISLHVDASANPDASGVSTYFFGLDSHGVRSSVGERFASLVQREIVARTDLADLRIHTKTWDLLRRTRMPAVRVDVGYITNPGDAARLSDPVFRDVVAEAVVAAVQRVYLSPDSDAQTGVLRLGELRDALREGRDR</sequence>
<dbReference type="InterPro" id="IPR036365">
    <property type="entry name" value="PGBD-like_sf"/>
</dbReference>
<dbReference type="PANTHER" id="PTHR30404:SF0">
    <property type="entry name" value="N-ACETYLMURAMOYL-L-ALANINE AMIDASE AMIC"/>
    <property type="match status" value="1"/>
</dbReference>
<evidence type="ECO:0000313" key="5">
    <source>
        <dbReference type="Proteomes" id="UP000754710"/>
    </source>
</evidence>
<protein>
    <submittedName>
        <fullName evidence="4">N-acetylmuramoyl-L-alanine amidase</fullName>
        <ecNumber evidence="4">3.5.1.28</ecNumber>
    </submittedName>
</protein>
<dbReference type="PANTHER" id="PTHR30404">
    <property type="entry name" value="N-ACETYLMURAMOYL-L-ALANINE AMIDASE"/>
    <property type="match status" value="1"/>
</dbReference>
<dbReference type="Proteomes" id="UP000754710">
    <property type="component" value="Unassembled WGS sequence"/>
</dbReference>
<evidence type="ECO:0000256" key="1">
    <source>
        <dbReference type="ARBA" id="ARBA00022801"/>
    </source>
</evidence>
<dbReference type="InterPro" id="IPR002508">
    <property type="entry name" value="MurNAc-LAA_cat"/>
</dbReference>
<dbReference type="SUPFAM" id="SSF53187">
    <property type="entry name" value="Zn-dependent exopeptidases"/>
    <property type="match status" value="1"/>
</dbReference>
<organism evidence="4 5">
    <name type="scientific">Nocardioides jiangsuensis</name>
    <dbReference type="NCBI Taxonomy" id="2866161"/>
    <lineage>
        <taxon>Bacteria</taxon>
        <taxon>Bacillati</taxon>
        <taxon>Actinomycetota</taxon>
        <taxon>Actinomycetes</taxon>
        <taxon>Propionibacteriales</taxon>
        <taxon>Nocardioidaceae</taxon>
        <taxon>Nocardioides</taxon>
    </lineage>
</organism>
<dbReference type="InterPro" id="IPR002477">
    <property type="entry name" value="Peptidoglycan-bd-like"/>
</dbReference>
<comment type="caution">
    <text evidence="4">The sequence shown here is derived from an EMBL/GenBank/DDBJ whole genome shotgun (WGS) entry which is preliminary data.</text>
</comment>
<name>A0ABS7RGK2_9ACTN</name>
<accession>A0ABS7RGK2</accession>
<dbReference type="Pfam" id="PF01471">
    <property type="entry name" value="PG_binding_1"/>
    <property type="match status" value="2"/>
</dbReference>
<dbReference type="EC" id="3.5.1.28" evidence="4"/>
<evidence type="ECO:0000256" key="2">
    <source>
        <dbReference type="SAM" id="MobiDB-lite"/>
    </source>
</evidence>
<evidence type="ECO:0000259" key="3">
    <source>
        <dbReference type="SMART" id="SM00646"/>
    </source>
</evidence>
<dbReference type="SMART" id="SM00646">
    <property type="entry name" value="Ami_3"/>
    <property type="match status" value="1"/>
</dbReference>
<dbReference type="RefSeq" id="WP_221023873.1">
    <property type="nucleotide sequence ID" value="NZ_JAIEZQ010000001.1"/>
</dbReference>
<dbReference type="GO" id="GO:0008745">
    <property type="term" value="F:N-acetylmuramoyl-L-alanine amidase activity"/>
    <property type="evidence" value="ECO:0007669"/>
    <property type="project" value="UniProtKB-EC"/>
</dbReference>
<dbReference type="InterPro" id="IPR036366">
    <property type="entry name" value="PGBDSf"/>
</dbReference>
<gene>
    <name evidence="4" type="ORF">K1X13_04935</name>
</gene>
<keyword evidence="1 4" id="KW-0378">Hydrolase</keyword>
<reference evidence="4 5" key="1">
    <citation type="submission" date="2021-08" db="EMBL/GenBank/DDBJ databases">
        <title>Nocardioides bacterium WL0053 sp. nov., isolated from the sediment.</title>
        <authorList>
            <person name="Wang L."/>
            <person name="Zhang D."/>
            <person name="Zhang A."/>
        </authorList>
    </citation>
    <scope>NUCLEOTIDE SEQUENCE [LARGE SCALE GENOMIC DNA]</scope>
    <source>
        <strain evidence="4 5">WL0053</strain>
    </source>
</reference>